<sequence>MNINAKAYRLGDLNNETKFIIKTVGIDAPDMLPDDVPDGTEVALVDRNENQQSMENLNKMRITHVIDHHKLNDLKTYDPIYCTNFAIDQKMTFLLTSAILSDTLHFRSPATTTDDRNILKYLIPLDKIDNITSYANSMFEVKSGLTGFSTRQILLLDYKQYTFNNQTWGIGTGETCSMNKILERNDELLKEMNEEKKRFTRNFIFNY</sequence>
<dbReference type="InterPro" id="IPR004097">
    <property type="entry name" value="DHHA2"/>
</dbReference>
<protein>
    <recommendedName>
        <fullName evidence="2">DHHA2 domain-containing protein</fullName>
    </recommendedName>
</protein>
<dbReference type="EMBL" id="CAJNYT010004887">
    <property type="protein sequence ID" value="CAF3699356.1"/>
    <property type="molecule type" value="Genomic_DNA"/>
</dbReference>
<dbReference type="AlphaFoldDB" id="A0A818UKL3"/>
<proteinExistence type="inferred from homology"/>
<comment type="similarity">
    <text evidence="1">Belongs to the PPase class C family. Prune subfamily.</text>
</comment>
<organism evidence="3 4">
    <name type="scientific">Rotaria socialis</name>
    <dbReference type="NCBI Taxonomy" id="392032"/>
    <lineage>
        <taxon>Eukaryota</taxon>
        <taxon>Metazoa</taxon>
        <taxon>Spiralia</taxon>
        <taxon>Gnathifera</taxon>
        <taxon>Rotifera</taxon>
        <taxon>Eurotatoria</taxon>
        <taxon>Bdelloidea</taxon>
        <taxon>Philodinida</taxon>
        <taxon>Philodinidae</taxon>
        <taxon>Rotaria</taxon>
    </lineage>
</organism>
<comment type="caution">
    <text evidence="3">The sequence shown here is derived from an EMBL/GenBank/DDBJ whole genome shotgun (WGS) entry which is preliminary data.</text>
</comment>
<dbReference type="Gene3D" id="3.90.1640.10">
    <property type="entry name" value="inorganic pyrophosphatase (n-terminal core)"/>
    <property type="match status" value="1"/>
</dbReference>
<dbReference type="Gene3D" id="3.10.310.20">
    <property type="entry name" value="DHHA2 domain"/>
    <property type="match status" value="1"/>
</dbReference>
<dbReference type="InterPro" id="IPR038763">
    <property type="entry name" value="DHH_sf"/>
</dbReference>
<dbReference type="InterPro" id="IPR038222">
    <property type="entry name" value="DHHA2_dom_sf"/>
</dbReference>
<dbReference type="GO" id="GO:0005737">
    <property type="term" value="C:cytoplasm"/>
    <property type="evidence" value="ECO:0007669"/>
    <property type="project" value="InterPro"/>
</dbReference>
<dbReference type="GO" id="GO:0016462">
    <property type="term" value="F:pyrophosphatase activity"/>
    <property type="evidence" value="ECO:0007669"/>
    <property type="project" value="InterPro"/>
</dbReference>
<name>A0A818UKL3_9BILA</name>
<reference evidence="3" key="1">
    <citation type="submission" date="2021-02" db="EMBL/GenBank/DDBJ databases">
        <authorList>
            <person name="Nowell W R."/>
        </authorList>
    </citation>
    <scope>NUCLEOTIDE SEQUENCE</scope>
</reference>
<dbReference type="Proteomes" id="UP000663872">
    <property type="component" value="Unassembled WGS sequence"/>
</dbReference>
<evidence type="ECO:0000256" key="1">
    <source>
        <dbReference type="ARBA" id="ARBA00010331"/>
    </source>
</evidence>
<evidence type="ECO:0000313" key="3">
    <source>
        <dbReference type="EMBL" id="CAF3699356.1"/>
    </source>
</evidence>
<dbReference type="SUPFAM" id="SSF64182">
    <property type="entry name" value="DHH phosphoesterases"/>
    <property type="match status" value="1"/>
</dbReference>
<evidence type="ECO:0000313" key="4">
    <source>
        <dbReference type="Proteomes" id="UP000663872"/>
    </source>
</evidence>
<accession>A0A818UKL3</accession>
<evidence type="ECO:0000259" key="2">
    <source>
        <dbReference type="Pfam" id="PF02833"/>
    </source>
</evidence>
<gene>
    <name evidence="3" type="ORF">GRG538_LOCUS28233</name>
</gene>
<feature type="domain" description="DHHA2" evidence="2">
    <location>
        <begin position="137"/>
        <end position="198"/>
    </location>
</feature>
<dbReference type="Pfam" id="PF02833">
    <property type="entry name" value="DHHA2"/>
    <property type="match status" value="1"/>
</dbReference>